<evidence type="ECO:0000259" key="2">
    <source>
        <dbReference type="Pfam" id="PF13354"/>
    </source>
</evidence>
<gene>
    <name evidence="3" type="ORF">GNE12_28455</name>
</gene>
<proteinExistence type="predicted"/>
<keyword evidence="1" id="KW-1133">Transmembrane helix</keyword>
<dbReference type="PANTHER" id="PTHR35333:SF3">
    <property type="entry name" value="BETA-LACTAMASE-TYPE TRANSPEPTIDASE FOLD CONTAINING PROTEIN"/>
    <property type="match status" value="1"/>
</dbReference>
<evidence type="ECO:0000313" key="3">
    <source>
        <dbReference type="EMBL" id="MBC1305820.1"/>
    </source>
</evidence>
<keyword evidence="1" id="KW-0812">Transmembrane</keyword>
<name>A0ABR6SHE7_ANAVA</name>
<evidence type="ECO:0000256" key="1">
    <source>
        <dbReference type="SAM" id="Phobius"/>
    </source>
</evidence>
<sequence length="480" mass="54913">MPKIYRKIKRSIKLDRVAILVALVISPIILVIILALNIFNKKEITASNKCHRELTIDLVSGNFTTVKNTVNKNQLICYYFNVLNNDKIVLFSKNKVIFRTPDNHQNIVQGSSNLNLSSAGIYSIVITTEQETEDYLFTLKLENNQILKKTQLKIVDKFSYKQENTNQESTNEALQPTYNVVTPPSFKPNSKLQSIVNDVVSLVASKGLPIDRLSVSLINLKNSDCCAYAQYLDQELRFPASVAKLFWMVYLYGQYETKRLPEGAVPYKNLAKMIQDSDNESASLIVDTISQTKSGESLPPDEIEQWVQKRLAMNSFFEKANYQQINISQKLFPTDYQKNDAPAGRDLQIRGSNESNPFRNYTTTYNVARLLLEIDQGKAISEKYSSSMKLLLKRSLRRRVWKKQEFNAIEGFLGESLPENAYFASKMGWNFNTRNDAAVIGSPDGKHKYILVIFGDDPSFYKDKKLFPELSRLVYERMTN</sequence>
<comment type="caution">
    <text evidence="3">The sequence shown here is derived from an EMBL/GenBank/DDBJ whole genome shotgun (WGS) entry which is preliminary data.</text>
</comment>
<keyword evidence="4" id="KW-1185">Reference proteome</keyword>
<dbReference type="Proteomes" id="UP000570851">
    <property type="component" value="Unassembled WGS sequence"/>
</dbReference>
<feature type="domain" description="Beta-lactamase class A catalytic" evidence="2">
    <location>
        <begin position="312"/>
        <end position="454"/>
    </location>
</feature>
<dbReference type="GeneID" id="58727490"/>
<dbReference type="EMBL" id="JACKZP010000303">
    <property type="protein sequence ID" value="MBC1305820.1"/>
    <property type="molecule type" value="Genomic_DNA"/>
</dbReference>
<dbReference type="Gene3D" id="3.40.710.10">
    <property type="entry name" value="DD-peptidase/beta-lactamase superfamily"/>
    <property type="match status" value="1"/>
</dbReference>
<dbReference type="GO" id="GO:0016787">
    <property type="term" value="F:hydrolase activity"/>
    <property type="evidence" value="ECO:0007669"/>
    <property type="project" value="UniProtKB-KW"/>
</dbReference>
<dbReference type="InterPro" id="IPR045155">
    <property type="entry name" value="Beta-lactam_cat"/>
</dbReference>
<reference evidence="3 4" key="1">
    <citation type="submission" date="2019-11" db="EMBL/GenBank/DDBJ databases">
        <title>Comparison of genomes from free-living endosymbiotic cyanobacteria isolated from Azolla.</title>
        <authorList>
            <person name="Thiel T."/>
            <person name="Pratte B."/>
        </authorList>
    </citation>
    <scope>NUCLEOTIDE SEQUENCE [LARGE SCALE GENOMIC DNA]</scope>
    <source>
        <strain evidence="3 4">N2B</strain>
        <plasmid evidence="3">pN2B-B</plasmid>
    </source>
</reference>
<dbReference type="InterPro" id="IPR000871">
    <property type="entry name" value="Beta-lactam_class-A"/>
</dbReference>
<dbReference type="PANTHER" id="PTHR35333">
    <property type="entry name" value="BETA-LACTAMASE"/>
    <property type="match status" value="1"/>
</dbReference>
<accession>A0ABR6SHE7</accession>
<dbReference type="Pfam" id="PF13354">
    <property type="entry name" value="Beta-lactamase2"/>
    <property type="match status" value="1"/>
</dbReference>
<geneLocation type="plasmid" evidence="3">
    <name>pN2B-B</name>
</geneLocation>
<evidence type="ECO:0000313" key="4">
    <source>
        <dbReference type="Proteomes" id="UP000570851"/>
    </source>
</evidence>
<organism evidence="3 4">
    <name type="scientific">Trichormus variabilis N2B</name>
    <dbReference type="NCBI Taxonomy" id="2681315"/>
    <lineage>
        <taxon>Bacteria</taxon>
        <taxon>Bacillati</taxon>
        <taxon>Cyanobacteriota</taxon>
        <taxon>Cyanophyceae</taxon>
        <taxon>Nostocales</taxon>
        <taxon>Nostocaceae</taxon>
        <taxon>Trichormus</taxon>
    </lineage>
</organism>
<dbReference type="RefSeq" id="WP_011316642.1">
    <property type="nucleotide sequence ID" value="NZ_JACKZP010000303.1"/>
</dbReference>
<keyword evidence="3" id="KW-0378">Hydrolase</keyword>
<dbReference type="SUPFAM" id="SSF56601">
    <property type="entry name" value="beta-lactamase/transpeptidase-like"/>
    <property type="match status" value="1"/>
</dbReference>
<protein>
    <submittedName>
        <fullName evidence="3">Serine hydrolase</fullName>
    </submittedName>
</protein>
<feature type="transmembrane region" description="Helical" evidence="1">
    <location>
        <begin position="20"/>
        <end position="39"/>
    </location>
</feature>
<keyword evidence="1" id="KW-0472">Membrane</keyword>
<keyword evidence="3" id="KW-0614">Plasmid</keyword>
<dbReference type="InterPro" id="IPR012338">
    <property type="entry name" value="Beta-lactam/transpept-like"/>
</dbReference>